<dbReference type="RefSeq" id="WP_244774078.1">
    <property type="nucleotide sequence ID" value="NZ_CP094929.1"/>
</dbReference>
<keyword evidence="4 6" id="KW-1133">Transmembrane helix</keyword>
<comment type="subcellular location">
    <subcellularLocation>
        <location evidence="1">Membrane</location>
        <topology evidence="1">Multi-pass membrane protein</topology>
    </subcellularLocation>
</comment>
<feature type="transmembrane region" description="Helical" evidence="6">
    <location>
        <begin position="203"/>
        <end position="224"/>
    </location>
</feature>
<reference evidence="8" key="1">
    <citation type="journal article" date="2024" name="J Bioinform Genom">
        <title>Complete genome sequence of the type strain bacterium Sphaerochaeta associata GLS2t (VKM B-2742)t.</title>
        <authorList>
            <person name="Troshina O.Y."/>
            <person name="Tepeeva A.N."/>
            <person name="Arzamasceva V.O."/>
            <person name="Whitman W.B."/>
            <person name="Varghese N."/>
            <person name="Shapiro N."/>
            <person name="Woyke T."/>
            <person name="Kripides N.C."/>
            <person name="Vasilenko O.V."/>
        </authorList>
    </citation>
    <scope>NUCLEOTIDE SEQUENCE [LARGE SCALE GENOMIC DNA]</scope>
    <source>
        <strain evidence="8">GLS2T</strain>
    </source>
</reference>
<dbReference type="Pfam" id="PF01594">
    <property type="entry name" value="AI-2E_transport"/>
    <property type="match status" value="1"/>
</dbReference>
<dbReference type="InterPro" id="IPR002549">
    <property type="entry name" value="AI-2E-like"/>
</dbReference>
<feature type="transmembrane region" description="Helical" evidence="6">
    <location>
        <begin position="268"/>
        <end position="287"/>
    </location>
</feature>
<evidence type="ECO:0000256" key="6">
    <source>
        <dbReference type="SAM" id="Phobius"/>
    </source>
</evidence>
<keyword evidence="5 6" id="KW-0472">Membrane</keyword>
<dbReference type="PANTHER" id="PTHR21716:SF64">
    <property type="entry name" value="AI-2 TRANSPORT PROTEIN TQSA"/>
    <property type="match status" value="1"/>
</dbReference>
<evidence type="ECO:0000256" key="2">
    <source>
        <dbReference type="ARBA" id="ARBA00009773"/>
    </source>
</evidence>
<gene>
    <name evidence="7" type="ORF">MUG09_05045</name>
</gene>
<organism evidence="7 8">
    <name type="scientific">Sphaerochaeta associata</name>
    <dbReference type="NCBI Taxonomy" id="1129264"/>
    <lineage>
        <taxon>Bacteria</taxon>
        <taxon>Pseudomonadati</taxon>
        <taxon>Spirochaetota</taxon>
        <taxon>Spirochaetia</taxon>
        <taxon>Spirochaetales</taxon>
        <taxon>Sphaerochaetaceae</taxon>
        <taxon>Sphaerochaeta</taxon>
    </lineage>
</organism>
<name>A0ABY4DD14_9SPIR</name>
<evidence type="ECO:0000313" key="8">
    <source>
        <dbReference type="Proteomes" id="UP000829708"/>
    </source>
</evidence>
<evidence type="ECO:0000256" key="5">
    <source>
        <dbReference type="ARBA" id="ARBA00023136"/>
    </source>
</evidence>
<evidence type="ECO:0000256" key="4">
    <source>
        <dbReference type="ARBA" id="ARBA00022989"/>
    </source>
</evidence>
<feature type="transmembrane region" description="Helical" evidence="6">
    <location>
        <begin position="12"/>
        <end position="28"/>
    </location>
</feature>
<evidence type="ECO:0000256" key="1">
    <source>
        <dbReference type="ARBA" id="ARBA00004141"/>
    </source>
</evidence>
<protein>
    <submittedName>
        <fullName evidence="7">AI-2E family transporter</fullName>
    </submittedName>
</protein>
<feature type="transmembrane region" description="Helical" evidence="6">
    <location>
        <begin position="307"/>
        <end position="332"/>
    </location>
</feature>
<proteinExistence type="inferred from homology"/>
<dbReference type="EMBL" id="CP094929">
    <property type="protein sequence ID" value="UOM52141.1"/>
    <property type="molecule type" value="Genomic_DNA"/>
</dbReference>
<feature type="transmembrane region" description="Helical" evidence="6">
    <location>
        <begin position="64"/>
        <end position="85"/>
    </location>
</feature>
<feature type="transmembrane region" description="Helical" evidence="6">
    <location>
        <begin position="34"/>
        <end position="52"/>
    </location>
</feature>
<sequence>MTETSSGSNKYSHIFLGILAVLAILAALKLSKDVTIPLVLSFFCFLLFSPLLRRLDKLHIPKIISVTFVMVLLLFIFVLAGWFVIMTVDTLVRLIPFYAEKVVSLDRLISSRVSEFIDLPLGTSFLSLLPVNWSSLAISSLTSISNKFLDITKVATLVYIFFLFLLLERQSVIPKLLAAVPKSKGMKIAVMFERITRQISKYLILKAVISAFTGLFFFLTAVVTGLDLPILWGVLAFIFNFIPSIGSVIITTLTIFMALIQFAPDWTNVIYVGILTISTQMILGNIIDPRLQGNQLNLSPFVILVSLSLWGFIWGIPGMFISVPLTSVLQILCANIKSLRPVAILISSGKSYQRESAKQRALERYLRKQDKLKRGEHPSAAHMAEAEDAEATNVYHKGDFVLPESFGDKK</sequence>
<feature type="transmembrane region" description="Helical" evidence="6">
    <location>
        <begin position="230"/>
        <end position="256"/>
    </location>
</feature>
<dbReference type="Proteomes" id="UP000829708">
    <property type="component" value="Chromosome"/>
</dbReference>
<accession>A0ABY4DD14</accession>
<feature type="transmembrane region" description="Helical" evidence="6">
    <location>
        <begin position="148"/>
        <end position="167"/>
    </location>
</feature>
<evidence type="ECO:0000256" key="3">
    <source>
        <dbReference type="ARBA" id="ARBA00022692"/>
    </source>
</evidence>
<evidence type="ECO:0000313" key="7">
    <source>
        <dbReference type="EMBL" id="UOM52141.1"/>
    </source>
</evidence>
<keyword evidence="8" id="KW-1185">Reference proteome</keyword>
<keyword evidence="3 6" id="KW-0812">Transmembrane</keyword>
<comment type="similarity">
    <text evidence="2">Belongs to the autoinducer-2 exporter (AI-2E) (TC 2.A.86) family.</text>
</comment>
<dbReference type="PANTHER" id="PTHR21716">
    <property type="entry name" value="TRANSMEMBRANE PROTEIN"/>
    <property type="match status" value="1"/>
</dbReference>